<sequence>MSIFTLHPNNLIKKYYGQRPNGVSEISFHDTFDNWLNQQLEKVQFADSEASNSIDIFTFKYLIEETLRKIGFFIAENGVLVDSNGIELDTANLVLRPILIGNSVQYQKLLKGKVGTFKLPTDLPYLEAVLITSIKPQKILGIIPLGKTYLPKRYRTPLSLYIGDAAQGGCNRCDVKKLFLTNRTPPGNSPELAGRFLSWNRPKGLKASRSKLTLPKTQRYGVHRIVSRPFQISRTPNQGTKSSRRVFPFDQINTIIDRVYKVPLIQDEVRVINTPQTYVLDYNPRPLLTAQTIPTVPILKLPVGFKKATPGFRIIGGNAATSSGTPVSSRGRSGIDPEDLTNIDVE</sequence>
<proteinExistence type="predicted"/>
<reference evidence="2" key="1">
    <citation type="submission" date="2022-03" db="EMBL/GenBank/DDBJ databases">
        <authorList>
            <person name="Martin H S."/>
        </authorList>
    </citation>
    <scope>NUCLEOTIDE SEQUENCE</scope>
</reference>
<gene>
    <name evidence="2" type="ORF">IPOD504_LOCUS9079</name>
</gene>
<feature type="compositionally biased region" description="Polar residues" evidence="1">
    <location>
        <begin position="319"/>
        <end position="331"/>
    </location>
</feature>
<feature type="region of interest" description="Disordered" evidence="1">
    <location>
        <begin position="316"/>
        <end position="346"/>
    </location>
</feature>
<evidence type="ECO:0000313" key="2">
    <source>
        <dbReference type="EMBL" id="CAH2055761.1"/>
    </source>
</evidence>
<feature type="compositionally biased region" description="Acidic residues" evidence="1">
    <location>
        <begin position="336"/>
        <end position="346"/>
    </location>
</feature>
<dbReference type="Proteomes" id="UP000837857">
    <property type="component" value="Chromosome 22"/>
</dbReference>
<dbReference type="EMBL" id="OW152834">
    <property type="protein sequence ID" value="CAH2055761.1"/>
    <property type="molecule type" value="Genomic_DNA"/>
</dbReference>
<keyword evidence="3" id="KW-1185">Reference proteome</keyword>
<protein>
    <submittedName>
        <fullName evidence="2">Uncharacterized protein</fullName>
    </submittedName>
</protein>
<accession>A0ABN8IHJ1</accession>
<organism evidence="2 3">
    <name type="scientific">Iphiclides podalirius</name>
    <name type="common">scarce swallowtail</name>
    <dbReference type="NCBI Taxonomy" id="110791"/>
    <lineage>
        <taxon>Eukaryota</taxon>
        <taxon>Metazoa</taxon>
        <taxon>Ecdysozoa</taxon>
        <taxon>Arthropoda</taxon>
        <taxon>Hexapoda</taxon>
        <taxon>Insecta</taxon>
        <taxon>Pterygota</taxon>
        <taxon>Neoptera</taxon>
        <taxon>Endopterygota</taxon>
        <taxon>Lepidoptera</taxon>
        <taxon>Glossata</taxon>
        <taxon>Ditrysia</taxon>
        <taxon>Papilionoidea</taxon>
        <taxon>Papilionidae</taxon>
        <taxon>Papilioninae</taxon>
        <taxon>Iphiclides</taxon>
    </lineage>
</organism>
<evidence type="ECO:0000256" key="1">
    <source>
        <dbReference type="SAM" id="MobiDB-lite"/>
    </source>
</evidence>
<evidence type="ECO:0000313" key="3">
    <source>
        <dbReference type="Proteomes" id="UP000837857"/>
    </source>
</evidence>
<feature type="non-terminal residue" evidence="2">
    <location>
        <position position="346"/>
    </location>
</feature>
<name>A0ABN8IHJ1_9NEOP</name>